<keyword evidence="5 6" id="KW-0234">DNA repair</keyword>
<keyword evidence="2 6" id="KW-0227">DNA damage</keyword>
<evidence type="ECO:0000256" key="4">
    <source>
        <dbReference type="ARBA" id="ARBA00023172"/>
    </source>
</evidence>
<comment type="domain">
    <text evidence="6">Has three domains with a flexible linker between the domains II and III and assumes an 'L' shape. Domain III is highly mobile and contacts RuvB.</text>
</comment>
<evidence type="ECO:0000313" key="8">
    <source>
        <dbReference type="EMBL" id="MDT0617408.1"/>
    </source>
</evidence>
<feature type="region of interest" description="Domain III" evidence="6">
    <location>
        <begin position="157"/>
        <end position="199"/>
    </location>
</feature>
<dbReference type="NCBIfam" id="TIGR00084">
    <property type="entry name" value="ruvA"/>
    <property type="match status" value="1"/>
</dbReference>
<feature type="region of interest" description="Domain I" evidence="6">
    <location>
        <begin position="1"/>
        <end position="64"/>
    </location>
</feature>
<dbReference type="Gene3D" id="1.10.150.20">
    <property type="entry name" value="5' to 3' exonuclease, C-terminal subdomain"/>
    <property type="match status" value="1"/>
</dbReference>
<evidence type="ECO:0000256" key="5">
    <source>
        <dbReference type="ARBA" id="ARBA00023204"/>
    </source>
</evidence>
<dbReference type="HAMAP" id="MF_00031">
    <property type="entry name" value="DNA_HJ_migration_RuvA"/>
    <property type="match status" value="1"/>
</dbReference>
<accession>A0ABU3B4M5</accession>
<dbReference type="InterPro" id="IPR013849">
    <property type="entry name" value="DNA_helicase_Holl-junc_RuvA_I"/>
</dbReference>
<dbReference type="InterPro" id="IPR010994">
    <property type="entry name" value="RuvA_2-like"/>
</dbReference>
<evidence type="ECO:0000259" key="7">
    <source>
        <dbReference type="SMART" id="SM00278"/>
    </source>
</evidence>
<evidence type="ECO:0000256" key="3">
    <source>
        <dbReference type="ARBA" id="ARBA00023125"/>
    </source>
</evidence>
<dbReference type="GO" id="GO:0016787">
    <property type="term" value="F:hydrolase activity"/>
    <property type="evidence" value="ECO:0007669"/>
    <property type="project" value="UniProtKB-KW"/>
</dbReference>
<dbReference type="CDD" id="cd14332">
    <property type="entry name" value="UBA_RuvA_C"/>
    <property type="match status" value="1"/>
</dbReference>
<comment type="caution">
    <text evidence="8">The sequence shown here is derived from an EMBL/GenBank/DDBJ whole genome shotgun (WGS) entry which is preliminary data.</text>
</comment>
<comment type="similarity">
    <text evidence="6">Belongs to the RuvA family.</text>
</comment>
<dbReference type="InterPro" id="IPR012340">
    <property type="entry name" value="NA-bd_OB-fold"/>
</dbReference>
<dbReference type="Pfam" id="PF07499">
    <property type="entry name" value="RuvA_C"/>
    <property type="match status" value="1"/>
</dbReference>
<dbReference type="Proteomes" id="UP001259982">
    <property type="component" value="Unassembled WGS sequence"/>
</dbReference>
<dbReference type="InterPro" id="IPR000085">
    <property type="entry name" value="RuvA"/>
</dbReference>
<gene>
    <name evidence="6 8" type="primary">ruvA</name>
    <name evidence="8" type="ORF">RM531_02890</name>
</gene>
<dbReference type="InterPro" id="IPR011114">
    <property type="entry name" value="RuvA_C"/>
</dbReference>
<comment type="subunit">
    <text evidence="6">Homotetramer. Forms an RuvA(8)-RuvB(12)-Holliday junction (HJ) complex. HJ DNA is sandwiched between 2 RuvA tetramers; dsDNA enters through RuvA and exits via RuvB. An RuvB hexamer assembles on each DNA strand where it exits the tetramer. Each RuvB hexamer is contacted by two RuvA subunits (via domain III) on 2 adjacent RuvB subunits; this complex drives branch migration. In the full resolvosome a probable DNA-RuvA(4)-RuvB(12)-RuvC(2) complex forms which resolves the HJ.</text>
</comment>
<keyword evidence="3 6" id="KW-0238">DNA-binding</keyword>
<evidence type="ECO:0000256" key="2">
    <source>
        <dbReference type="ARBA" id="ARBA00022763"/>
    </source>
</evidence>
<dbReference type="SMART" id="SM00278">
    <property type="entry name" value="HhH1"/>
    <property type="match status" value="2"/>
</dbReference>
<dbReference type="Gene3D" id="2.40.50.140">
    <property type="entry name" value="Nucleic acid-binding proteins"/>
    <property type="match status" value="1"/>
</dbReference>
<dbReference type="SUPFAM" id="SSF47781">
    <property type="entry name" value="RuvA domain 2-like"/>
    <property type="match status" value="1"/>
</dbReference>
<dbReference type="RefSeq" id="WP_311657165.1">
    <property type="nucleotide sequence ID" value="NZ_JAVRHY010000002.1"/>
</dbReference>
<comment type="caution">
    <text evidence="6">Lacks conserved residue(s) required for the propagation of feature annotation.</text>
</comment>
<keyword evidence="4 6" id="KW-0233">DNA recombination</keyword>
<evidence type="ECO:0000313" key="9">
    <source>
        <dbReference type="Proteomes" id="UP001259982"/>
    </source>
</evidence>
<keyword evidence="9" id="KW-1185">Reference proteome</keyword>
<sequence>MIGRLEGRLLEKRPPWLVLDVGGVGYEVEAPMSTFYKLPAVGEPVVLRTHLVVREDAFSLFGFAHEAERSLFRELIKVSGVGPRLALTILSGISPDDFVATIQEGDADRLTGLPGVGKKTAARLMVDMRDRLGSAGATGMPMGGPPSGGVPDDPAAEAHHALTSLGYKPAEATRLLRDCDTAGQSSEELIRQALKRAVR</sequence>
<dbReference type="SUPFAM" id="SSF46929">
    <property type="entry name" value="DNA helicase RuvA subunit, C-terminal domain"/>
    <property type="match status" value="1"/>
</dbReference>
<dbReference type="Gene3D" id="1.10.8.10">
    <property type="entry name" value="DNA helicase RuvA subunit, C-terminal domain"/>
    <property type="match status" value="1"/>
</dbReference>
<evidence type="ECO:0000256" key="1">
    <source>
        <dbReference type="ARBA" id="ARBA00022490"/>
    </source>
</evidence>
<reference evidence="8 9" key="1">
    <citation type="submission" date="2023-09" db="EMBL/GenBank/DDBJ databases">
        <authorList>
            <person name="Rey-Velasco X."/>
        </authorList>
    </citation>
    <scope>NUCLEOTIDE SEQUENCE [LARGE SCALE GENOMIC DNA]</scope>
    <source>
        <strain evidence="8 9">P385</strain>
    </source>
</reference>
<evidence type="ECO:0000256" key="6">
    <source>
        <dbReference type="HAMAP-Rule" id="MF_00031"/>
    </source>
</evidence>
<feature type="domain" description="Helix-hairpin-helix DNA-binding motif class 1" evidence="7">
    <location>
        <begin position="108"/>
        <end position="127"/>
    </location>
</feature>
<dbReference type="InterPro" id="IPR003583">
    <property type="entry name" value="Hlx-hairpin-Hlx_DNA-bd_motif"/>
</dbReference>
<dbReference type="SUPFAM" id="SSF50249">
    <property type="entry name" value="Nucleic acid-binding proteins"/>
    <property type="match status" value="1"/>
</dbReference>
<organism evidence="8 9">
    <name type="scientific">Spectribacter acetivorans</name>
    <dbReference type="NCBI Taxonomy" id="3075603"/>
    <lineage>
        <taxon>Bacteria</taxon>
        <taxon>Pseudomonadati</taxon>
        <taxon>Pseudomonadota</taxon>
        <taxon>Gammaproteobacteria</taxon>
        <taxon>Salinisphaerales</taxon>
        <taxon>Salinisphaeraceae</taxon>
        <taxon>Spectribacter</taxon>
    </lineage>
</organism>
<keyword evidence="8" id="KW-0378">Hydrolase</keyword>
<proteinExistence type="inferred from homology"/>
<dbReference type="Pfam" id="PF01330">
    <property type="entry name" value="RuvA_N"/>
    <property type="match status" value="1"/>
</dbReference>
<keyword evidence="1 6" id="KW-0963">Cytoplasm</keyword>
<protein>
    <recommendedName>
        <fullName evidence="6">Holliday junction branch migration complex subunit RuvA</fullName>
    </recommendedName>
</protein>
<dbReference type="GO" id="GO:0003678">
    <property type="term" value="F:DNA helicase activity"/>
    <property type="evidence" value="ECO:0007669"/>
    <property type="project" value="UniProtKB-EC"/>
</dbReference>
<dbReference type="InterPro" id="IPR036267">
    <property type="entry name" value="RuvA_C_sf"/>
</dbReference>
<comment type="function">
    <text evidence="6">The RuvA-RuvB-RuvC complex processes Holliday junction (HJ) DNA during genetic recombination and DNA repair, while the RuvA-RuvB complex plays an important role in the rescue of blocked DNA replication forks via replication fork reversal (RFR). RuvA specifically binds to HJ cruciform DNA, conferring on it an open structure. The RuvB hexamer acts as an ATP-dependent pump, pulling dsDNA into and through the RuvAB complex. HJ branch migration allows RuvC to scan DNA until it finds its consensus sequence, where it cleaves and resolves the cruciform DNA.</text>
</comment>
<dbReference type="Pfam" id="PF14520">
    <property type="entry name" value="HHH_5"/>
    <property type="match status" value="1"/>
</dbReference>
<feature type="domain" description="Helix-hairpin-helix DNA-binding motif class 1" evidence="7">
    <location>
        <begin position="73"/>
        <end position="92"/>
    </location>
</feature>
<name>A0ABU3B4M5_9GAMM</name>
<comment type="subcellular location">
    <subcellularLocation>
        <location evidence="6">Cytoplasm</location>
    </subcellularLocation>
</comment>
<dbReference type="EMBL" id="JAVRHY010000002">
    <property type="protein sequence ID" value="MDT0617408.1"/>
    <property type="molecule type" value="Genomic_DNA"/>
</dbReference>